<gene>
    <name evidence="13" type="ORF">SAMN02745136_05438</name>
</gene>
<dbReference type="Pfam" id="PF00072">
    <property type="entry name" value="Response_reg"/>
    <property type="match status" value="1"/>
</dbReference>
<evidence type="ECO:0000256" key="7">
    <source>
        <dbReference type="ARBA" id="ARBA00023125"/>
    </source>
</evidence>
<dbReference type="Proteomes" id="UP000184386">
    <property type="component" value="Unassembled WGS sequence"/>
</dbReference>
<protein>
    <recommendedName>
        <fullName evidence="2">Stage 0 sporulation protein A homolog</fullName>
    </recommendedName>
</protein>
<dbReference type="InterPro" id="IPR009057">
    <property type="entry name" value="Homeodomain-like_sf"/>
</dbReference>
<dbReference type="PROSITE" id="PS00041">
    <property type="entry name" value="HTH_ARAC_FAMILY_1"/>
    <property type="match status" value="1"/>
</dbReference>
<dbReference type="SMART" id="SM00342">
    <property type="entry name" value="HTH_ARAC"/>
    <property type="match status" value="1"/>
</dbReference>
<dbReference type="PANTHER" id="PTHR42713">
    <property type="entry name" value="HISTIDINE KINASE-RELATED"/>
    <property type="match status" value="1"/>
</dbReference>
<dbReference type="PROSITE" id="PS50110">
    <property type="entry name" value="RESPONSE_REGULATORY"/>
    <property type="match status" value="1"/>
</dbReference>
<organism evidence="13 14">
    <name type="scientific">Anaerocolumna jejuensis DSM 15929</name>
    <dbReference type="NCBI Taxonomy" id="1121322"/>
    <lineage>
        <taxon>Bacteria</taxon>
        <taxon>Bacillati</taxon>
        <taxon>Bacillota</taxon>
        <taxon>Clostridia</taxon>
        <taxon>Lachnospirales</taxon>
        <taxon>Lachnospiraceae</taxon>
        <taxon>Anaerocolumna</taxon>
    </lineage>
</organism>
<keyword evidence="5" id="KW-0902">Two-component regulatory system</keyword>
<dbReference type="SUPFAM" id="SSF46689">
    <property type="entry name" value="Homeodomain-like"/>
    <property type="match status" value="2"/>
</dbReference>
<dbReference type="Gene3D" id="3.40.50.2300">
    <property type="match status" value="1"/>
</dbReference>
<dbReference type="SMART" id="SM00448">
    <property type="entry name" value="REC"/>
    <property type="match status" value="1"/>
</dbReference>
<dbReference type="Gene3D" id="1.10.10.60">
    <property type="entry name" value="Homeodomain-like"/>
    <property type="match status" value="2"/>
</dbReference>
<feature type="domain" description="Response regulatory" evidence="12">
    <location>
        <begin position="4"/>
        <end position="121"/>
    </location>
</feature>
<evidence type="ECO:0000256" key="5">
    <source>
        <dbReference type="ARBA" id="ARBA00023012"/>
    </source>
</evidence>
<dbReference type="AlphaFoldDB" id="A0A1M7CJ28"/>
<keyword evidence="3" id="KW-0963">Cytoplasm</keyword>
<dbReference type="EMBL" id="FRAC01000043">
    <property type="protein sequence ID" value="SHL67230.1"/>
    <property type="molecule type" value="Genomic_DNA"/>
</dbReference>
<evidence type="ECO:0000313" key="13">
    <source>
        <dbReference type="EMBL" id="SHL67230.1"/>
    </source>
</evidence>
<evidence type="ECO:0000313" key="14">
    <source>
        <dbReference type="Proteomes" id="UP000184386"/>
    </source>
</evidence>
<accession>A0A1M7CJ28</accession>
<evidence type="ECO:0000256" key="2">
    <source>
        <dbReference type="ARBA" id="ARBA00018672"/>
    </source>
</evidence>
<keyword evidence="6" id="KW-0805">Transcription regulation</keyword>
<dbReference type="GO" id="GO:0005737">
    <property type="term" value="C:cytoplasm"/>
    <property type="evidence" value="ECO:0007669"/>
    <property type="project" value="UniProtKB-SubCell"/>
</dbReference>
<evidence type="ECO:0000256" key="10">
    <source>
        <dbReference type="PROSITE-ProRule" id="PRU00169"/>
    </source>
</evidence>
<dbReference type="InterPro" id="IPR018062">
    <property type="entry name" value="HTH_AraC-typ_CS"/>
</dbReference>
<evidence type="ECO:0000256" key="1">
    <source>
        <dbReference type="ARBA" id="ARBA00004496"/>
    </source>
</evidence>
<dbReference type="RefSeq" id="WP_242962598.1">
    <property type="nucleotide sequence ID" value="NZ_FRAC01000043.1"/>
</dbReference>
<dbReference type="PRINTS" id="PR00032">
    <property type="entry name" value="HTHARAC"/>
</dbReference>
<dbReference type="CDD" id="cd17536">
    <property type="entry name" value="REC_YesN-like"/>
    <property type="match status" value="1"/>
</dbReference>
<comment type="function">
    <text evidence="9">May play the central regulatory role in sporulation. It may be an element of the effector pathway responsible for the activation of sporulation genes in response to nutritional stress. Spo0A may act in concert with spo0H (a sigma factor) to control the expression of some genes that are critical to the sporulation process.</text>
</comment>
<feature type="modified residue" description="4-aspartylphosphate" evidence="10">
    <location>
        <position position="56"/>
    </location>
</feature>
<dbReference type="PANTHER" id="PTHR42713:SF3">
    <property type="entry name" value="TRANSCRIPTIONAL REGULATORY PROTEIN HPTR"/>
    <property type="match status" value="1"/>
</dbReference>
<keyword evidence="7" id="KW-0238">DNA-binding</keyword>
<keyword evidence="14" id="KW-1185">Reference proteome</keyword>
<dbReference type="Pfam" id="PF12833">
    <property type="entry name" value="HTH_18"/>
    <property type="match status" value="1"/>
</dbReference>
<feature type="domain" description="HTH araC/xylS-type" evidence="11">
    <location>
        <begin position="414"/>
        <end position="512"/>
    </location>
</feature>
<evidence type="ECO:0000256" key="6">
    <source>
        <dbReference type="ARBA" id="ARBA00023015"/>
    </source>
</evidence>
<dbReference type="SUPFAM" id="SSF52172">
    <property type="entry name" value="CheY-like"/>
    <property type="match status" value="1"/>
</dbReference>
<dbReference type="InterPro" id="IPR001789">
    <property type="entry name" value="Sig_transdc_resp-reg_receiver"/>
</dbReference>
<dbReference type="InterPro" id="IPR020449">
    <property type="entry name" value="Tscrpt_reg_AraC-type_HTH"/>
</dbReference>
<dbReference type="InterPro" id="IPR011006">
    <property type="entry name" value="CheY-like_superfamily"/>
</dbReference>
<keyword evidence="4 10" id="KW-0597">Phosphoprotein</keyword>
<comment type="subcellular location">
    <subcellularLocation>
        <location evidence="1">Cytoplasm</location>
    </subcellularLocation>
</comment>
<evidence type="ECO:0000256" key="8">
    <source>
        <dbReference type="ARBA" id="ARBA00023163"/>
    </source>
</evidence>
<name>A0A1M7CJ28_9FIRM</name>
<dbReference type="GO" id="GO:0003700">
    <property type="term" value="F:DNA-binding transcription factor activity"/>
    <property type="evidence" value="ECO:0007669"/>
    <property type="project" value="InterPro"/>
</dbReference>
<dbReference type="InterPro" id="IPR051552">
    <property type="entry name" value="HptR"/>
</dbReference>
<proteinExistence type="predicted"/>
<keyword evidence="8" id="KW-0804">Transcription</keyword>
<dbReference type="InterPro" id="IPR018060">
    <property type="entry name" value="HTH_AraC"/>
</dbReference>
<sequence>MMLNVLIADDEEIIREGLKFVVDWNKLGFSICGEASDGDEALKKIIEIKPDLVLLDIRMPNLLGTEIVQLTREQNYNGHFIILSGYSDFKYAQTAIHYSVDSYLIKPIDEDELYQAVNEVKNSLLLEQLNSNRINQYREKAKLTILRDILLNNSIMDNIDLDEINLTASVYQVIIYKNYSQETHKLTYSFADLLKVSNQGNTSFEYANVHQMDVILLKGDFALKRFKNILKHYEDKPQKGSPLDSLFISYGRLVYKPEDIHFSYKDALNLLDRRFFCEPNQHTIGFEQSPDFNVTIYRITPEETKKYCDIFCYCFQSNNRNALVDALSDLEKNLFHTQSDISEIKIFLADIYLQVKQTIQRIYRTVDIPFPTNSLVINYINNRYYLYEIIQFFSEQFDLILNSVGDSSNGRIWDDIINYIHINCHNNLRIENIAPLFGYNCSYFGKIFSKKFDCNFNTYLDHVRIEKSKQLLLQENLKVYEVAEKSGYKNVDYFHKKFKKYVGETPAEFRKRSNFYSN</sequence>
<dbReference type="PROSITE" id="PS01124">
    <property type="entry name" value="HTH_ARAC_FAMILY_2"/>
    <property type="match status" value="1"/>
</dbReference>
<evidence type="ECO:0000256" key="4">
    <source>
        <dbReference type="ARBA" id="ARBA00022553"/>
    </source>
</evidence>
<dbReference type="STRING" id="1121322.SAMN02745136_05438"/>
<dbReference type="GO" id="GO:0000160">
    <property type="term" value="P:phosphorelay signal transduction system"/>
    <property type="evidence" value="ECO:0007669"/>
    <property type="project" value="UniProtKB-KW"/>
</dbReference>
<evidence type="ECO:0000256" key="9">
    <source>
        <dbReference type="ARBA" id="ARBA00024867"/>
    </source>
</evidence>
<evidence type="ECO:0000259" key="12">
    <source>
        <dbReference type="PROSITE" id="PS50110"/>
    </source>
</evidence>
<evidence type="ECO:0000256" key="3">
    <source>
        <dbReference type="ARBA" id="ARBA00022490"/>
    </source>
</evidence>
<reference evidence="13 14" key="1">
    <citation type="submission" date="2016-11" db="EMBL/GenBank/DDBJ databases">
        <authorList>
            <person name="Jaros S."/>
            <person name="Januszkiewicz K."/>
            <person name="Wedrychowicz H."/>
        </authorList>
    </citation>
    <scope>NUCLEOTIDE SEQUENCE [LARGE SCALE GENOMIC DNA]</scope>
    <source>
        <strain evidence="13 14">DSM 15929</strain>
    </source>
</reference>
<evidence type="ECO:0000259" key="11">
    <source>
        <dbReference type="PROSITE" id="PS01124"/>
    </source>
</evidence>
<dbReference type="GO" id="GO:0043565">
    <property type="term" value="F:sequence-specific DNA binding"/>
    <property type="evidence" value="ECO:0007669"/>
    <property type="project" value="InterPro"/>
</dbReference>